<dbReference type="Proteomes" id="UP000054166">
    <property type="component" value="Unassembled WGS sequence"/>
</dbReference>
<gene>
    <name evidence="3" type="ORF">PILCRDRAFT_821833</name>
</gene>
<organism evidence="3 4">
    <name type="scientific">Piloderma croceum (strain F 1598)</name>
    <dbReference type="NCBI Taxonomy" id="765440"/>
    <lineage>
        <taxon>Eukaryota</taxon>
        <taxon>Fungi</taxon>
        <taxon>Dikarya</taxon>
        <taxon>Basidiomycota</taxon>
        <taxon>Agaricomycotina</taxon>
        <taxon>Agaricomycetes</taxon>
        <taxon>Agaricomycetidae</taxon>
        <taxon>Atheliales</taxon>
        <taxon>Atheliaceae</taxon>
        <taxon>Piloderma</taxon>
    </lineage>
</organism>
<keyword evidence="4" id="KW-1185">Reference proteome</keyword>
<dbReference type="OrthoDB" id="2971182at2759"/>
<dbReference type="InParanoid" id="A0A0C3F8B0"/>
<feature type="transmembrane region" description="Helical" evidence="1">
    <location>
        <begin position="116"/>
        <end position="142"/>
    </location>
</feature>
<evidence type="ECO:0000313" key="3">
    <source>
        <dbReference type="EMBL" id="KIM80975.1"/>
    </source>
</evidence>
<feature type="transmembrane region" description="Helical" evidence="1">
    <location>
        <begin position="197"/>
        <end position="220"/>
    </location>
</feature>
<sequence length="282" mass="31362">MNIAEELWGPPFVGAIISISLYGVTIAQTIFYYKVFPYDPVHLKWLIGFLFAMDTIHVFCLCSGFWRFFIHGRFNTDLLTETPWTISTSIIITYIIAFSVQTFFGYRVWRISNGNLIVTGIIGIAALMQIASGMAVAAYIIIAKSMSAIFDNQAGNFELASSVICDITITGSLVYYFRSCRTGIKHTEAILQRLIRVTVNMGLLGAIAAFVGLVLYHVTAGKFLCVAAHFLMSRCYVNSLMATLNARKGIREIQRDTITLETFPTTDRSDATRSTGVQLLLP</sequence>
<accession>A0A0C3F8B0</accession>
<feature type="domain" description="DUF6534" evidence="2">
    <location>
        <begin position="162"/>
        <end position="248"/>
    </location>
</feature>
<feature type="transmembrane region" description="Helical" evidence="1">
    <location>
        <begin position="45"/>
        <end position="66"/>
    </location>
</feature>
<reference evidence="3 4" key="1">
    <citation type="submission" date="2014-04" db="EMBL/GenBank/DDBJ databases">
        <authorList>
            <consortium name="DOE Joint Genome Institute"/>
            <person name="Kuo A."/>
            <person name="Tarkka M."/>
            <person name="Buscot F."/>
            <person name="Kohler A."/>
            <person name="Nagy L.G."/>
            <person name="Floudas D."/>
            <person name="Copeland A."/>
            <person name="Barry K.W."/>
            <person name="Cichocki N."/>
            <person name="Veneault-Fourrey C."/>
            <person name="LaButti K."/>
            <person name="Lindquist E.A."/>
            <person name="Lipzen A."/>
            <person name="Lundell T."/>
            <person name="Morin E."/>
            <person name="Murat C."/>
            <person name="Sun H."/>
            <person name="Tunlid A."/>
            <person name="Henrissat B."/>
            <person name="Grigoriev I.V."/>
            <person name="Hibbett D.S."/>
            <person name="Martin F."/>
            <person name="Nordberg H.P."/>
            <person name="Cantor M.N."/>
            <person name="Hua S.X."/>
        </authorList>
    </citation>
    <scope>NUCLEOTIDE SEQUENCE [LARGE SCALE GENOMIC DNA]</scope>
    <source>
        <strain evidence="3 4">F 1598</strain>
    </source>
</reference>
<evidence type="ECO:0000259" key="2">
    <source>
        <dbReference type="Pfam" id="PF20152"/>
    </source>
</evidence>
<dbReference type="InterPro" id="IPR045339">
    <property type="entry name" value="DUF6534"/>
</dbReference>
<protein>
    <recommendedName>
        <fullName evidence="2">DUF6534 domain-containing protein</fullName>
    </recommendedName>
</protein>
<proteinExistence type="predicted"/>
<keyword evidence="1" id="KW-1133">Transmembrane helix</keyword>
<feature type="transmembrane region" description="Helical" evidence="1">
    <location>
        <begin position="12"/>
        <end position="33"/>
    </location>
</feature>
<feature type="transmembrane region" description="Helical" evidence="1">
    <location>
        <begin position="86"/>
        <end position="104"/>
    </location>
</feature>
<dbReference type="PANTHER" id="PTHR40465">
    <property type="entry name" value="CHROMOSOME 1, WHOLE GENOME SHOTGUN SEQUENCE"/>
    <property type="match status" value="1"/>
</dbReference>
<reference evidence="4" key="2">
    <citation type="submission" date="2015-01" db="EMBL/GenBank/DDBJ databases">
        <title>Evolutionary Origins and Diversification of the Mycorrhizal Mutualists.</title>
        <authorList>
            <consortium name="DOE Joint Genome Institute"/>
            <consortium name="Mycorrhizal Genomics Consortium"/>
            <person name="Kohler A."/>
            <person name="Kuo A."/>
            <person name="Nagy L.G."/>
            <person name="Floudas D."/>
            <person name="Copeland A."/>
            <person name="Barry K.W."/>
            <person name="Cichocki N."/>
            <person name="Veneault-Fourrey C."/>
            <person name="LaButti K."/>
            <person name="Lindquist E.A."/>
            <person name="Lipzen A."/>
            <person name="Lundell T."/>
            <person name="Morin E."/>
            <person name="Murat C."/>
            <person name="Riley R."/>
            <person name="Ohm R."/>
            <person name="Sun H."/>
            <person name="Tunlid A."/>
            <person name="Henrissat B."/>
            <person name="Grigoriev I.V."/>
            <person name="Hibbett D.S."/>
            <person name="Martin F."/>
        </authorList>
    </citation>
    <scope>NUCLEOTIDE SEQUENCE [LARGE SCALE GENOMIC DNA]</scope>
    <source>
        <strain evidence="4">F 1598</strain>
    </source>
</reference>
<feature type="transmembrane region" description="Helical" evidence="1">
    <location>
        <begin position="154"/>
        <end position="177"/>
    </location>
</feature>
<evidence type="ECO:0000313" key="4">
    <source>
        <dbReference type="Proteomes" id="UP000054166"/>
    </source>
</evidence>
<dbReference type="PANTHER" id="PTHR40465:SF1">
    <property type="entry name" value="DUF6534 DOMAIN-CONTAINING PROTEIN"/>
    <property type="match status" value="1"/>
</dbReference>
<name>A0A0C3F8B0_PILCF</name>
<dbReference type="EMBL" id="KN833001">
    <property type="protein sequence ID" value="KIM80975.1"/>
    <property type="molecule type" value="Genomic_DNA"/>
</dbReference>
<dbReference type="AlphaFoldDB" id="A0A0C3F8B0"/>
<keyword evidence="1" id="KW-0812">Transmembrane</keyword>
<keyword evidence="1" id="KW-0472">Membrane</keyword>
<dbReference type="HOGENOM" id="CLU_046025_5_1_1"/>
<evidence type="ECO:0000256" key="1">
    <source>
        <dbReference type="SAM" id="Phobius"/>
    </source>
</evidence>
<dbReference type="Pfam" id="PF20152">
    <property type="entry name" value="DUF6534"/>
    <property type="match status" value="1"/>
</dbReference>